<organism evidence="2 3">
    <name type="scientific">Candidatus Kaiserbacteria bacterium GWA2_50_9</name>
    <dbReference type="NCBI Taxonomy" id="1798474"/>
    <lineage>
        <taxon>Bacteria</taxon>
        <taxon>Candidatus Kaiseribacteriota</taxon>
    </lineage>
</organism>
<dbReference type="AlphaFoldDB" id="A0A1F6BUM2"/>
<dbReference type="Gene3D" id="3.40.50.2000">
    <property type="entry name" value="Glycogen Phosphorylase B"/>
    <property type="match status" value="2"/>
</dbReference>
<accession>A0A1F6BUM2</accession>
<dbReference type="Pfam" id="PF00534">
    <property type="entry name" value="Glycos_transf_1"/>
    <property type="match status" value="1"/>
</dbReference>
<evidence type="ECO:0000259" key="1">
    <source>
        <dbReference type="Pfam" id="PF00534"/>
    </source>
</evidence>
<dbReference type="InterPro" id="IPR001296">
    <property type="entry name" value="Glyco_trans_1"/>
</dbReference>
<dbReference type="GO" id="GO:0016757">
    <property type="term" value="F:glycosyltransferase activity"/>
    <property type="evidence" value="ECO:0007669"/>
    <property type="project" value="InterPro"/>
</dbReference>
<reference evidence="2 3" key="1">
    <citation type="journal article" date="2016" name="Nat. Commun.">
        <title>Thousands of microbial genomes shed light on interconnected biogeochemical processes in an aquifer system.</title>
        <authorList>
            <person name="Anantharaman K."/>
            <person name="Brown C.T."/>
            <person name="Hug L.A."/>
            <person name="Sharon I."/>
            <person name="Castelle C.J."/>
            <person name="Probst A.J."/>
            <person name="Thomas B.C."/>
            <person name="Singh A."/>
            <person name="Wilkins M.J."/>
            <person name="Karaoz U."/>
            <person name="Brodie E.L."/>
            <person name="Williams K.H."/>
            <person name="Hubbard S.S."/>
            <person name="Banfield J.F."/>
        </authorList>
    </citation>
    <scope>NUCLEOTIDE SEQUENCE [LARGE SCALE GENOMIC DNA]</scope>
</reference>
<evidence type="ECO:0000313" key="2">
    <source>
        <dbReference type="EMBL" id="OGG40610.1"/>
    </source>
</evidence>
<dbReference type="PANTHER" id="PTHR45947:SF3">
    <property type="entry name" value="SULFOQUINOVOSYL TRANSFERASE SQD2"/>
    <property type="match status" value="1"/>
</dbReference>
<proteinExistence type="predicted"/>
<dbReference type="Proteomes" id="UP000179014">
    <property type="component" value="Unassembled WGS sequence"/>
</dbReference>
<gene>
    <name evidence="2" type="ORF">A2118_02030</name>
</gene>
<dbReference type="STRING" id="1798474.A2118_02030"/>
<dbReference type="PANTHER" id="PTHR45947">
    <property type="entry name" value="SULFOQUINOVOSYL TRANSFERASE SQD2"/>
    <property type="match status" value="1"/>
</dbReference>
<sequence>MRLLIVTQAVDSKDPILGFFVRWIAEFAKYAERIEIICLKEGEYALPANVHVYSLGKERAVSRLTYVVNFYRYIWSLRHDYDAVFVHMNPEYVVLGGLLWRLWGKGISLWYMHKSVNLKLRIAELFANNIFTASKESFRLTGSTKVHVMGHGIDTEIFSPGPGTMHGTAVLSVGRLSSIKRHDLIIRAAEHIPYDVWIVGDGPERQHLVELTKQLSLTKRVHLLGPQTQKQLPDLYRTAGIFVHTSETGSLDKVVLEALACGLPVITTNPALASLPVTVVSTTPNAIAKEVVAARIMDTEPLVSYVREHHSLRKLIPAIIRTLS</sequence>
<evidence type="ECO:0000313" key="3">
    <source>
        <dbReference type="Proteomes" id="UP000179014"/>
    </source>
</evidence>
<feature type="domain" description="Glycosyl transferase family 1" evidence="1">
    <location>
        <begin position="170"/>
        <end position="269"/>
    </location>
</feature>
<dbReference type="InterPro" id="IPR050194">
    <property type="entry name" value="Glycosyltransferase_grp1"/>
</dbReference>
<dbReference type="SUPFAM" id="SSF53756">
    <property type="entry name" value="UDP-Glycosyltransferase/glycogen phosphorylase"/>
    <property type="match status" value="1"/>
</dbReference>
<comment type="caution">
    <text evidence="2">The sequence shown here is derived from an EMBL/GenBank/DDBJ whole genome shotgun (WGS) entry which is preliminary data.</text>
</comment>
<protein>
    <recommendedName>
        <fullName evidence="1">Glycosyl transferase family 1 domain-containing protein</fullName>
    </recommendedName>
</protein>
<name>A0A1F6BUM2_9BACT</name>
<dbReference type="EMBL" id="MFKN01000026">
    <property type="protein sequence ID" value="OGG40610.1"/>
    <property type="molecule type" value="Genomic_DNA"/>
</dbReference>